<dbReference type="SMART" id="SM00458">
    <property type="entry name" value="RICIN"/>
    <property type="match status" value="1"/>
</dbReference>
<dbReference type="CDD" id="cd23451">
    <property type="entry name" value="beta-trefoil_Ricin_laminarinase"/>
    <property type="match status" value="1"/>
</dbReference>
<dbReference type="Pfam" id="PF06283">
    <property type="entry name" value="ThuA"/>
    <property type="match status" value="1"/>
</dbReference>
<reference evidence="3 4" key="1">
    <citation type="journal article" date="2019" name="Int. J. Syst. Evol. Microbiol.">
        <title>The Global Catalogue of Microorganisms (GCM) 10K type strain sequencing project: providing services to taxonomists for standard genome sequencing and annotation.</title>
        <authorList>
            <consortium name="The Broad Institute Genomics Platform"/>
            <consortium name="The Broad Institute Genome Sequencing Center for Infectious Disease"/>
            <person name="Wu L."/>
            <person name="Ma J."/>
        </authorList>
    </citation>
    <scope>NUCLEOTIDE SEQUENCE [LARGE SCALE GENOMIC DNA]</scope>
    <source>
        <strain evidence="3 4">JCM 11448</strain>
    </source>
</reference>
<proteinExistence type="predicted"/>
<dbReference type="InterPro" id="IPR035992">
    <property type="entry name" value="Ricin_B-like_lectins"/>
</dbReference>
<dbReference type="SUPFAM" id="SSF50370">
    <property type="entry name" value="Ricin B-like lectins"/>
    <property type="match status" value="1"/>
</dbReference>
<dbReference type="Proteomes" id="UP001500282">
    <property type="component" value="Unassembled WGS sequence"/>
</dbReference>
<dbReference type="InterPro" id="IPR000772">
    <property type="entry name" value="Ricin_B_lectin"/>
</dbReference>
<organism evidence="3 4">
    <name type="scientific">Streptomyces javensis</name>
    <dbReference type="NCBI Taxonomy" id="114698"/>
    <lineage>
        <taxon>Bacteria</taxon>
        <taxon>Bacillati</taxon>
        <taxon>Actinomycetota</taxon>
        <taxon>Actinomycetes</taxon>
        <taxon>Kitasatosporales</taxon>
        <taxon>Streptomycetaceae</taxon>
        <taxon>Streptomyces</taxon>
        <taxon>Streptomyces violaceusniger group</taxon>
    </lineage>
</organism>
<feature type="chain" id="PRO_5045946104" evidence="1">
    <location>
        <begin position="29"/>
        <end position="589"/>
    </location>
</feature>
<dbReference type="SUPFAM" id="SSF52317">
    <property type="entry name" value="Class I glutamine amidotransferase-like"/>
    <property type="match status" value="1"/>
</dbReference>
<evidence type="ECO:0000313" key="4">
    <source>
        <dbReference type="Proteomes" id="UP001500282"/>
    </source>
</evidence>
<dbReference type="PROSITE" id="PS50231">
    <property type="entry name" value="RICIN_B_LECTIN"/>
    <property type="match status" value="1"/>
</dbReference>
<dbReference type="Gene3D" id="3.40.50.880">
    <property type="match status" value="1"/>
</dbReference>
<protein>
    <submittedName>
        <fullName evidence="3">Lectin</fullName>
    </submittedName>
</protein>
<evidence type="ECO:0000256" key="1">
    <source>
        <dbReference type="SAM" id="SignalP"/>
    </source>
</evidence>
<evidence type="ECO:0000313" key="3">
    <source>
        <dbReference type="EMBL" id="GAA1274376.1"/>
    </source>
</evidence>
<name>A0ABN1WZJ9_9ACTN</name>
<gene>
    <name evidence="3" type="ORF">GCM10009579_36640</name>
</gene>
<feature type="signal peptide" evidence="1">
    <location>
        <begin position="1"/>
        <end position="28"/>
    </location>
</feature>
<dbReference type="PANTHER" id="PTHR40469:SF2">
    <property type="entry name" value="GALACTOSE-BINDING DOMAIN-LIKE SUPERFAMILY PROTEIN"/>
    <property type="match status" value="1"/>
</dbReference>
<sequence length="589" mass="62938">MRFSVSRAACWLAGAVLCVAGAPAVASAGTASAVTARAGMTQVATTKDVADPAYKVLVFSKTAGYRHSSIEPGIAALRELGSGNNFTVDATEAPQAFTAGNLAKYKAVVFLSTTGDVLNSDQQSAFEGYIHDGGGFVGIHAAADTEYDWPYYGGLVGSWFHSHPAQQTAKVKVEDRANPATSHLGSTWERFDEWYNYRTNPRNSAHVLASLDESSYSGGNMSGDHPITWCKNYEGGRSFYTGLGHTDQAYADPAFRQELLGGIRWAAGMAHADCRAENGYKSLFDGSSTTGWKQAGPGSFELADGTLNSKGGTGLLWNNAEELKGDYSVKVDWRMEGDDNSGVFVGFPASDDPNSAINNGYEIQIDATDSPDHSTGSVYGFKAPDTEARDAALNPPGEWNTYEIRVSGEHLEVYLNGVKINDFTNTDPARSLRQGYVGLQNHGDDDQVSFRNVRVKTATAPSPTGEIKGVNSKCLDVAGGVDADGTQVQLFDCNSTAAQKWTVQSDGTIRALGKCLDVKGRGTQDGTKIQLYTCNGTPAQEWKAQSGGTVVNPNSGKCLDAEGSTWDDGTRVHLWTCHGKTNQQWSLPS</sequence>
<feature type="domain" description="Ricin B lectin" evidence="2">
    <location>
        <begin position="464"/>
        <end position="588"/>
    </location>
</feature>
<dbReference type="Gene3D" id="2.80.10.50">
    <property type="match status" value="1"/>
</dbReference>
<accession>A0ABN1WZJ9</accession>
<dbReference type="PANTHER" id="PTHR40469">
    <property type="entry name" value="SECRETED GLYCOSYL HYDROLASE"/>
    <property type="match status" value="1"/>
</dbReference>
<dbReference type="InterPro" id="IPR029010">
    <property type="entry name" value="ThuA-like"/>
</dbReference>
<dbReference type="InterPro" id="IPR029062">
    <property type="entry name" value="Class_I_gatase-like"/>
</dbReference>
<dbReference type="Pfam" id="PF06439">
    <property type="entry name" value="3keto-disac_hyd"/>
    <property type="match status" value="1"/>
</dbReference>
<dbReference type="InterPro" id="IPR010496">
    <property type="entry name" value="AL/BT2_dom"/>
</dbReference>
<dbReference type="Pfam" id="PF00652">
    <property type="entry name" value="Ricin_B_lectin"/>
    <property type="match status" value="1"/>
</dbReference>
<dbReference type="Gene3D" id="2.60.120.560">
    <property type="entry name" value="Exo-inulinase, domain 1"/>
    <property type="match status" value="1"/>
</dbReference>
<evidence type="ECO:0000259" key="2">
    <source>
        <dbReference type="SMART" id="SM00458"/>
    </source>
</evidence>
<dbReference type="EMBL" id="BAAAIH010000018">
    <property type="protein sequence ID" value="GAA1274376.1"/>
    <property type="molecule type" value="Genomic_DNA"/>
</dbReference>
<comment type="caution">
    <text evidence="3">The sequence shown here is derived from an EMBL/GenBank/DDBJ whole genome shotgun (WGS) entry which is preliminary data.</text>
</comment>
<keyword evidence="1" id="KW-0732">Signal</keyword>
<keyword evidence="4" id="KW-1185">Reference proteome</keyword>